<gene>
    <name evidence="2" type="ORF">F2Q70_00030713</name>
</gene>
<name>A0A8S9FCP9_BRACR</name>
<dbReference type="AlphaFoldDB" id="A0A8S9FCP9"/>
<evidence type="ECO:0000256" key="1">
    <source>
        <dbReference type="SAM" id="MobiDB-lite"/>
    </source>
</evidence>
<comment type="caution">
    <text evidence="2">The sequence shown here is derived from an EMBL/GenBank/DDBJ whole genome shotgun (WGS) entry which is preliminary data.</text>
</comment>
<reference evidence="2" key="1">
    <citation type="submission" date="2019-12" db="EMBL/GenBank/DDBJ databases">
        <title>Genome sequencing and annotation of Brassica cretica.</title>
        <authorList>
            <person name="Studholme D.J."/>
            <person name="Sarris P.F."/>
        </authorList>
    </citation>
    <scope>NUCLEOTIDE SEQUENCE</scope>
    <source>
        <strain evidence="2">PFS-102/07</strain>
        <tissue evidence="2">Leaf</tissue>
    </source>
</reference>
<sequence length="104" mass="11733">MPHSRPGLPNEERVLSLAQGALQEPIGNIPRPTTDRSKYDDQNTDEPSSVITQLPHMHAVRLLRSDRARAKLGRYVETKRPFCSVANKLGRYVATKRPFRSVAL</sequence>
<accession>A0A8S9FCP9</accession>
<feature type="region of interest" description="Disordered" evidence="1">
    <location>
        <begin position="21"/>
        <end position="49"/>
    </location>
</feature>
<organism evidence="2">
    <name type="scientific">Brassica cretica</name>
    <name type="common">Mustard</name>
    <dbReference type="NCBI Taxonomy" id="69181"/>
    <lineage>
        <taxon>Eukaryota</taxon>
        <taxon>Viridiplantae</taxon>
        <taxon>Streptophyta</taxon>
        <taxon>Embryophyta</taxon>
        <taxon>Tracheophyta</taxon>
        <taxon>Spermatophyta</taxon>
        <taxon>Magnoliopsida</taxon>
        <taxon>eudicotyledons</taxon>
        <taxon>Gunneridae</taxon>
        <taxon>Pentapetalae</taxon>
        <taxon>rosids</taxon>
        <taxon>malvids</taxon>
        <taxon>Brassicales</taxon>
        <taxon>Brassicaceae</taxon>
        <taxon>Brassiceae</taxon>
        <taxon>Brassica</taxon>
    </lineage>
</organism>
<proteinExistence type="predicted"/>
<dbReference type="EMBL" id="QGKY02002305">
    <property type="protein sequence ID" value="KAF2530724.1"/>
    <property type="molecule type" value="Genomic_DNA"/>
</dbReference>
<evidence type="ECO:0000313" key="2">
    <source>
        <dbReference type="EMBL" id="KAF2530724.1"/>
    </source>
</evidence>
<protein>
    <submittedName>
        <fullName evidence="2">Uncharacterized protein</fullName>
    </submittedName>
</protein>